<dbReference type="RefSeq" id="WP_344122645.1">
    <property type="nucleotide sequence ID" value="NZ_BAAABW010000028.1"/>
</dbReference>
<feature type="compositionally biased region" description="Polar residues" evidence="1">
    <location>
        <begin position="1"/>
        <end position="19"/>
    </location>
</feature>
<feature type="region of interest" description="Disordered" evidence="1">
    <location>
        <begin position="1"/>
        <end position="24"/>
    </location>
</feature>
<evidence type="ECO:0008006" key="4">
    <source>
        <dbReference type="Google" id="ProtNLM"/>
    </source>
</evidence>
<sequence>MPPTNPSSKTASTAVSSRSEPPRGGLCAIHQPNLFPRLTTLAKLFAADYWIVLDDVQFTRRDYQHRTRLAALEDPTRRQWLTVPTHLPRGRQTRIREAVMAEPGRSRERTARMLQQHYGASPHWPNFQHGLSAVLDRFASTDRTALVAEASTRLLLNMLGWPGQILRSSDLPARSGRSQRLADLTVAVGASTYLCGTGGMKYLEQSPFRTAGLSVLAFQAPVDDVWAFGHEVTALKPLMGSGEQTLAEALRSVSRKLTRGTSCPVRVSGGAVPCP</sequence>
<keyword evidence="3" id="KW-1185">Reference proteome</keyword>
<gene>
    <name evidence="2" type="ORF">GCM10010319_58940</name>
</gene>
<comment type="caution">
    <text evidence="2">The sequence shown here is derived from an EMBL/GenBank/DDBJ whole genome shotgun (WGS) entry which is preliminary data.</text>
</comment>
<evidence type="ECO:0000256" key="1">
    <source>
        <dbReference type="SAM" id="MobiDB-lite"/>
    </source>
</evidence>
<dbReference type="InterPro" id="IPR014985">
    <property type="entry name" value="WbqC"/>
</dbReference>
<evidence type="ECO:0000313" key="3">
    <source>
        <dbReference type="Proteomes" id="UP001500063"/>
    </source>
</evidence>
<accession>A0ABN0XU53</accession>
<dbReference type="Proteomes" id="UP001500063">
    <property type="component" value="Unassembled WGS sequence"/>
</dbReference>
<organism evidence="2 3">
    <name type="scientific">Streptomyces blastmyceticus</name>
    <dbReference type="NCBI Taxonomy" id="68180"/>
    <lineage>
        <taxon>Bacteria</taxon>
        <taxon>Bacillati</taxon>
        <taxon>Actinomycetota</taxon>
        <taxon>Actinomycetes</taxon>
        <taxon>Kitasatosporales</taxon>
        <taxon>Streptomycetaceae</taxon>
        <taxon>Streptomyces</taxon>
    </lineage>
</organism>
<evidence type="ECO:0000313" key="2">
    <source>
        <dbReference type="EMBL" id="GAA0372911.1"/>
    </source>
</evidence>
<protein>
    <recommendedName>
        <fullName evidence="4">WbqC-like protein</fullName>
    </recommendedName>
</protein>
<name>A0ABN0XU53_9ACTN</name>
<dbReference type="Pfam" id="PF08889">
    <property type="entry name" value="WbqC"/>
    <property type="match status" value="1"/>
</dbReference>
<dbReference type="EMBL" id="BAAABW010000028">
    <property type="protein sequence ID" value="GAA0372911.1"/>
    <property type="molecule type" value="Genomic_DNA"/>
</dbReference>
<reference evidence="2 3" key="1">
    <citation type="journal article" date="2019" name="Int. J. Syst. Evol. Microbiol.">
        <title>The Global Catalogue of Microorganisms (GCM) 10K type strain sequencing project: providing services to taxonomists for standard genome sequencing and annotation.</title>
        <authorList>
            <consortium name="The Broad Institute Genomics Platform"/>
            <consortium name="The Broad Institute Genome Sequencing Center for Infectious Disease"/>
            <person name="Wu L."/>
            <person name="Ma J."/>
        </authorList>
    </citation>
    <scope>NUCLEOTIDE SEQUENCE [LARGE SCALE GENOMIC DNA]</scope>
    <source>
        <strain evidence="2 3">JCM 4565</strain>
    </source>
</reference>
<proteinExistence type="predicted"/>